<gene>
    <name evidence="3" type="ordered locus">syc1495_c</name>
</gene>
<dbReference type="SUPFAM" id="SSF50346">
    <property type="entry name" value="PRC-barrel domain"/>
    <property type="match status" value="1"/>
</dbReference>
<evidence type="ECO:0000313" key="3">
    <source>
        <dbReference type="EMBL" id="BAD79685.1"/>
    </source>
</evidence>
<feature type="coiled-coil region" evidence="1">
    <location>
        <begin position="198"/>
        <end position="225"/>
    </location>
</feature>
<dbReference type="Proteomes" id="UP000001175">
    <property type="component" value="Chromosome"/>
</dbReference>
<dbReference type="PANTHER" id="PTHR36740:SF1">
    <property type="entry name" value="PRC-BARREL DOMAIN-CONTAINING PROTEIN"/>
    <property type="match status" value="1"/>
</dbReference>
<dbReference type="KEGG" id="syc:syc1495_c"/>
<reference evidence="3 4" key="1">
    <citation type="journal article" date="2007" name="Photosyn. Res.">
        <title>Complete nucleotide sequence of the freshwater unicellular cyanobacterium Synechococcus elongatus PCC 6301 chromosome: gene content and organization.</title>
        <authorList>
            <person name="Sugita C."/>
            <person name="Ogata K."/>
            <person name="Shikata M."/>
            <person name="Jikuya H."/>
            <person name="Takano J."/>
            <person name="Furumichi M."/>
            <person name="Kanehisa M."/>
            <person name="Omata T."/>
            <person name="Sugiura M."/>
            <person name="Sugita M."/>
        </authorList>
    </citation>
    <scope>NUCLEOTIDE SEQUENCE [LARGE SCALE GENOMIC DNA]</scope>
    <source>
        <strain evidence="4">ATCC 27144 / PCC 6301 / SAUG 1402/1</strain>
    </source>
</reference>
<keyword evidence="1" id="KW-0175">Coiled coil</keyword>
<organism evidence="3 4">
    <name type="scientific">Synechococcus sp. (strain ATCC 27144 / PCC 6301 / SAUG 1402/1)</name>
    <name type="common">Anacystis nidulans</name>
    <dbReference type="NCBI Taxonomy" id="269084"/>
    <lineage>
        <taxon>Bacteria</taxon>
        <taxon>Bacillati</taxon>
        <taxon>Cyanobacteriota</taxon>
        <taxon>Cyanophyceae</taxon>
        <taxon>Synechococcales</taxon>
        <taxon>Synechococcaceae</taxon>
        <taxon>Synechococcus</taxon>
    </lineage>
</organism>
<dbReference type="InterPro" id="IPR011033">
    <property type="entry name" value="PRC_barrel-like_sf"/>
</dbReference>
<sequence length="290" mass="32716">MAMSDQPEELRVSDLLNRQVLDRQTTDEHGRIDRVWMHPPAHRVLGFLCKQGLIRGEFSAFRLDQLHALGDDSVVLEAAPQPANPEKVDRLESLLQHEVWTDAGLHVGKIVDCRFDRQTGYISAYLVSPHGWRGVAGMLWDLDPQLVLSYGQARVLVAELDPETLPVYEAGLTEAVAGSEPDYRHLLGDLRQRARHWKQELKLQVSKVKEQAQEVLAQVQEVREQVQQPLDWEDATPQPLTAIAEDEEDWDAAETALQPLPELRPKSAAIAPPAQPLIPPEAWDDDDPWV</sequence>
<evidence type="ECO:0000256" key="1">
    <source>
        <dbReference type="SAM" id="Coils"/>
    </source>
</evidence>
<protein>
    <submittedName>
        <fullName evidence="3">RNA metabolism-related protein</fullName>
    </submittedName>
</protein>
<name>A0A0H3K3Q0_SYNP6</name>
<accession>A0A0H3K3Q0</accession>
<proteinExistence type="predicted"/>
<dbReference type="EMBL" id="AP008231">
    <property type="protein sequence ID" value="BAD79685.1"/>
    <property type="molecule type" value="Genomic_DNA"/>
</dbReference>
<dbReference type="AlphaFoldDB" id="A0A0H3K3Q0"/>
<evidence type="ECO:0000256" key="2">
    <source>
        <dbReference type="SAM" id="MobiDB-lite"/>
    </source>
</evidence>
<dbReference type="eggNOG" id="COG3881">
    <property type="taxonomic scope" value="Bacteria"/>
</dbReference>
<dbReference type="PANTHER" id="PTHR36740">
    <property type="entry name" value="PRC DOMAIN-CONTAINING PROTEIN"/>
    <property type="match status" value="1"/>
</dbReference>
<feature type="region of interest" description="Disordered" evidence="2">
    <location>
        <begin position="259"/>
        <end position="290"/>
    </location>
</feature>
<evidence type="ECO:0000313" key="4">
    <source>
        <dbReference type="Proteomes" id="UP000001175"/>
    </source>
</evidence>